<protein>
    <submittedName>
        <fullName evidence="6">Aerotolerance protein BatB / Aerotolerance protein BatC</fullName>
    </submittedName>
</protein>
<feature type="transmembrane region" description="Helical" evidence="4">
    <location>
        <begin position="59"/>
        <end position="80"/>
    </location>
</feature>
<sequence length="628" mass="69070">MSDAFHFLQPLWFLLLVPMALLLWWSLQTEADDSSWQQACERHLLPHLLNKPLAGGTRLPLWLLATAWVLGVFALADPVWEQRAQPVYRNQAAVMVVLDLSRSMLSTDLTPSRLERARFKVAEMLKQRQEGQTGLVVFAGGAFVVSPLTSDTGTIQLLLQSLDPDLMPTQDSRADLGIELAVERLQRAGLQQGEIVLVTDGYSDTRILAVAAGLHEKGYRLSVLAVGSDTPAPIDDGKGGFLRDTQGAVIIPTLEVLQLQQLAAAGGGRYSLISTDNTDLTRVLPPASELEVEVAIDSPLSDAWQSQGPWLLLLLLPLAALAFRRGWLLGPVLVLITTLSAIPAPAMASDWDDLWQRRDQQTVQALGSGDLVLARQIAEHPLRQGEAAYRAGDYEDALNIFTQLDGAQADYNRGNTLAQLQRYKEAIAAYDQALASQPQLEDAAHNKALLEELMQLDAREGEGEASDEPSKEQGKSDGKGQGNTPGTESGDPQDEQQQSEQQNEPQDGEQANQEQGDNTDTTDEAANQQQAPDENTGDENTEADENTETDAEQQTQQEPDQETSENDNESDDSDTPTETTSTEQDQADERWLRRVPDDPGGLLRRKFLYQYRKRAIREQPMGPQGQGW</sequence>
<keyword evidence="1" id="KW-0677">Repeat</keyword>
<dbReference type="SMART" id="SM00327">
    <property type="entry name" value="VWA"/>
    <property type="match status" value="1"/>
</dbReference>
<evidence type="ECO:0000256" key="1">
    <source>
        <dbReference type="ARBA" id="ARBA00022737"/>
    </source>
</evidence>
<dbReference type="AlphaFoldDB" id="A0A3B0ZF08"/>
<dbReference type="InterPro" id="IPR011990">
    <property type="entry name" value="TPR-like_helical_dom_sf"/>
</dbReference>
<feature type="domain" description="VWFA" evidence="5">
    <location>
        <begin position="93"/>
        <end position="287"/>
    </location>
</feature>
<feature type="transmembrane region" description="Helical" evidence="4">
    <location>
        <begin position="7"/>
        <end position="27"/>
    </location>
</feature>
<feature type="compositionally biased region" description="Acidic residues" evidence="3">
    <location>
        <begin position="559"/>
        <end position="575"/>
    </location>
</feature>
<dbReference type="PROSITE" id="PS50005">
    <property type="entry name" value="TPR"/>
    <property type="match status" value="1"/>
</dbReference>
<dbReference type="Pfam" id="PF13519">
    <property type="entry name" value="VWA_2"/>
    <property type="match status" value="1"/>
</dbReference>
<feature type="transmembrane region" description="Helical" evidence="4">
    <location>
        <begin position="329"/>
        <end position="348"/>
    </location>
</feature>
<feature type="compositionally biased region" description="Acidic residues" evidence="3">
    <location>
        <begin position="535"/>
        <end position="551"/>
    </location>
</feature>
<evidence type="ECO:0000256" key="4">
    <source>
        <dbReference type="SAM" id="Phobius"/>
    </source>
</evidence>
<dbReference type="InterPro" id="IPR013105">
    <property type="entry name" value="TPR_2"/>
</dbReference>
<feature type="compositionally biased region" description="Basic and acidic residues" evidence="3">
    <location>
        <begin position="587"/>
        <end position="597"/>
    </location>
</feature>
<dbReference type="InterPro" id="IPR036465">
    <property type="entry name" value="vWFA_dom_sf"/>
</dbReference>
<accession>A0A3B0ZF08</accession>
<organism evidence="6">
    <name type="scientific">hydrothermal vent metagenome</name>
    <dbReference type="NCBI Taxonomy" id="652676"/>
    <lineage>
        <taxon>unclassified sequences</taxon>
        <taxon>metagenomes</taxon>
        <taxon>ecological metagenomes</taxon>
    </lineage>
</organism>
<proteinExistence type="predicted"/>
<evidence type="ECO:0000259" key="5">
    <source>
        <dbReference type="PROSITE" id="PS50234"/>
    </source>
</evidence>
<keyword evidence="4" id="KW-1133">Transmembrane helix</keyword>
<feature type="region of interest" description="Disordered" evidence="3">
    <location>
        <begin position="459"/>
        <end position="603"/>
    </location>
</feature>
<name>A0A3B0ZF08_9ZZZZ</name>
<evidence type="ECO:0000256" key="3">
    <source>
        <dbReference type="SAM" id="MobiDB-lite"/>
    </source>
</evidence>
<dbReference type="SMART" id="SM00028">
    <property type="entry name" value="TPR"/>
    <property type="match status" value="1"/>
</dbReference>
<evidence type="ECO:0000313" key="6">
    <source>
        <dbReference type="EMBL" id="VAW79276.1"/>
    </source>
</evidence>
<dbReference type="SUPFAM" id="SSF48452">
    <property type="entry name" value="TPR-like"/>
    <property type="match status" value="1"/>
</dbReference>
<dbReference type="SUPFAM" id="SSF53300">
    <property type="entry name" value="vWA-like"/>
    <property type="match status" value="1"/>
</dbReference>
<dbReference type="Pfam" id="PF07719">
    <property type="entry name" value="TPR_2"/>
    <property type="match status" value="1"/>
</dbReference>
<keyword evidence="4" id="KW-0812">Transmembrane</keyword>
<dbReference type="InterPro" id="IPR019734">
    <property type="entry name" value="TPR_rpt"/>
</dbReference>
<keyword evidence="2" id="KW-0802">TPR repeat</keyword>
<dbReference type="InterPro" id="IPR050768">
    <property type="entry name" value="UPF0353/GerABKA_families"/>
</dbReference>
<keyword evidence="4" id="KW-0472">Membrane</keyword>
<dbReference type="EMBL" id="UOFK01000184">
    <property type="protein sequence ID" value="VAW79276.1"/>
    <property type="molecule type" value="Genomic_DNA"/>
</dbReference>
<feature type="compositionally biased region" description="Basic and acidic residues" evidence="3">
    <location>
        <begin position="459"/>
        <end position="478"/>
    </location>
</feature>
<dbReference type="PROSITE" id="PS50234">
    <property type="entry name" value="VWFA"/>
    <property type="match status" value="1"/>
</dbReference>
<gene>
    <name evidence="6" type="ORF">MNBD_GAMMA13-1166</name>
</gene>
<dbReference type="PANTHER" id="PTHR22550">
    <property type="entry name" value="SPORE GERMINATION PROTEIN"/>
    <property type="match status" value="1"/>
</dbReference>
<dbReference type="Gene3D" id="1.25.40.10">
    <property type="entry name" value="Tetratricopeptide repeat domain"/>
    <property type="match status" value="1"/>
</dbReference>
<dbReference type="Gene3D" id="3.40.50.410">
    <property type="entry name" value="von Willebrand factor, type A domain"/>
    <property type="match status" value="1"/>
</dbReference>
<feature type="compositionally biased region" description="Polar residues" evidence="3">
    <location>
        <begin position="509"/>
        <end position="532"/>
    </location>
</feature>
<dbReference type="PANTHER" id="PTHR22550:SF14">
    <property type="entry name" value="VWFA DOMAIN-CONTAINING PROTEIN"/>
    <property type="match status" value="1"/>
</dbReference>
<feature type="compositionally biased region" description="Low complexity" evidence="3">
    <location>
        <begin position="495"/>
        <end position="505"/>
    </location>
</feature>
<reference evidence="6" key="1">
    <citation type="submission" date="2018-06" db="EMBL/GenBank/DDBJ databases">
        <authorList>
            <person name="Zhirakovskaya E."/>
        </authorList>
    </citation>
    <scope>NUCLEOTIDE SEQUENCE</scope>
</reference>
<evidence type="ECO:0000256" key="2">
    <source>
        <dbReference type="ARBA" id="ARBA00022803"/>
    </source>
</evidence>
<dbReference type="InterPro" id="IPR002035">
    <property type="entry name" value="VWF_A"/>
</dbReference>